<dbReference type="PANTHER" id="PTHR23193:SF46">
    <property type="entry name" value="NUCLEAR PORE COMPLEX PROTEIN NUP214"/>
    <property type="match status" value="1"/>
</dbReference>
<dbReference type="InterPro" id="IPR039462">
    <property type="entry name" value="Nup159/Nup146_N"/>
</dbReference>
<sequence length="515" mass="57266">MADGEPPERDVKDFEFMQLCKFRVQQPDHELPINRGNLLACSSKYGLLIYATKQGFSTVKTANLMKINEDLGKQRTKVIIEDIPIEKKIDLSAPALWLDVNADGKYLAVVTKDMGQLYVLFFSINSFADKASPSQPFARARVTATPGAVIQDLSWNHAIPNILAVCSSDGNVELIDVSETVKVIAALPAAVGATCFCWSPKGKQLLVGKKNGTASQYDHSLAEKKQWVCPGVLQGAHRVVDIIWQSTYAFMAAYLPSEAPASDQPKVIFVLSNKEGKTQYLNFDDVCFGNGEERKAQYFFHLLAQWEVIVMASSNATETTVVGKNLDNKVSWEHWNLEDCSRAELPLTDQQNDTFPVGMAVDYSPQLPIVLNESKRYPACPVMYLLSSDGMLLGFHLSYRHKDAAPITSPPSQMDPSAARKEGISVVVSSAVVKYLFSETFIEQGEEYCSDITHNDLIMFHILLTVVLLLLFSMFRNLVCFVVMLTQKEKVKVERLALAGLEFLSIRLNQKALTT</sequence>
<comment type="caution">
    <text evidence="6">The sequence shown here is derived from an EMBL/GenBank/DDBJ whole genome shotgun (WGS) entry which is preliminary data.</text>
</comment>
<dbReference type="AlphaFoldDB" id="A0AAV4AMG2"/>
<dbReference type="Proteomes" id="UP000735302">
    <property type="component" value="Unassembled WGS sequence"/>
</dbReference>
<dbReference type="InterPro" id="IPR015943">
    <property type="entry name" value="WD40/YVTN_repeat-like_dom_sf"/>
</dbReference>
<dbReference type="EMBL" id="BLXT01003952">
    <property type="protein sequence ID" value="GFO08112.1"/>
    <property type="molecule type" value="Genomic_DNA"/>
</dbReference>
<evidence type="ECO:0000256" key="1">
    <source>
        <dbReference type="ARBA" id="ARBA00004123"/>
    </source>
</evidence>
<evidence type="ECO:0000313" key="7">
    <source>
        <dbReference type="Proteomes" id="UP000735302"/>
    </source>
</evidence>
<keyword evidence="7" id="KW-1185">Reference proteome</keyword>
<accession>A0AAV4AMG2</accession>
<evidence type="ECO:0000256" key="4">
    <source>
        <dbReference type="SAM" id="Phobius"/>
    </source>
</evidence>
<feature type="domain" description="Nucleoporin Nup159/Nup146 N-terminal" evidence="5">
    <location>
        <begin position="32"/>
        <end position="392"/>
    </location>
</feature>
<keyword evidence="4" id="KW-1133">Transmembrane helix</keyword>
<evidence type="ECO:0000313" key="6">
    <source>
        <dbReference type="EMBL" id="GFO08112.1"/>
    </source>
</evidence>
<dbReference type="GO" id="GO:0008139">
    <property type="term" value="F:nuclear localization sequence binding"/>
    <property type="evidence" value="ECO:0007669"/>
    <property type="project" value="TreeGrafter"/>
</dbReference>
<gene>
    <name evidence="6" type="ORF">PoB_003461700</name>
</gene>
<comment type="subcellular location">
    <subcellularLocation>
        <location evidence="1">Nucleus</location>
    </subcellularLocation>
</comment>
<dbReference type="SMART" id="SM00320">
    <property type="entry name" value="WD40"/>
    <property type="match status" value="2"/>
</dbReference>
<dbReference type="GO" id="GO:0006405">
    <property type="term" value="P:RNA export from nucleus"/>
    <property type="evidence" value="ECO:0007669"/>
    <property type="project" value="TreeGrafter"/>
</dbReference>
<keyword evidence="4" id="KW-0472">Membrane</keyword>
<keyword evidence="2" id="KW-0813">Transport</keyword>
<dbReference type="GO" id="GO:0017056">
    <property type="term" value="F:structural constituent of nuclear pore"/>
    <property type="evidence" value="ECO:0007669"/>
    <property type="project" value="TreeGrafter"/>
</dbReference>
<dbReference type="PANTHER" id="PTHR23193">
    <property type="entry name" value="NUCLEAR PORE COMPLEX PROTEIN NUP"/>
    <property type="match status" value="1"/>
</dbReference>
<dbReference type="Gene3D" id="2.130.10.10">
    <property type="entry name" value="YVTN repeat-like/Quinoprotein amine dehydrogenase"/>
    <property type="match status" value="1"/>
</dbReference>
<proteinExistence type="predicted"/>
<dbReference type="GO" id="GO:0006606">
    <property type="term" value="P:protein import into nucleus"/>
    <property type="evidence" value="ECO:0007669"/>
    <property type="project" value="TreeGrafter"/>
</dbReference>
<evidence type="ECO:0000259" key="5">
    <source>
        <dbReference type="Pfam" id="PF16755"/>
    </source>
</evidence>
<dbReference type="InterPro" id="IPR026054">
    <property type="entry name" value="Nucleoporin"/>
</dbReference>
<evidence type="ECO:0000256" key="2">
    <source>
        <dbReference type="ARBA" id="ARBA00022448"/>
    </source>
</evidence>
<dbReference type="SUPFAM" id="SSF117289">
    <property type="entry name" value="Nucleoporin domain"/>
    <property type="match status" value="1"/>
</dbReference>
<protein>
    <submittedName>
        <fullName evidence="6">Nuclear pore complex protein nup214</fullName>
    </submittedName>
</protein>
<reference evidence="6 7" key="1">
    <citation type="journal article" date="2021" name="Elife">
        <title>Chloroplast acquisition without the gene transfer in kleptoplastic sea slugs, Plakobranchus ocellatus.</title>
        <authorList>
            <person name="Maeda T."/>
            <person name="Takahashi S."/>
            <person name="Yoshida T."/>
            <person name="Shimamura S."/>
            <person name="Takaki Y."/>
            <person name="Nagai Y."/>
            <person name="Toyoda A."/>
            <person name="Suzuki Y."/>
            <person name="Arimoto A."/>
            <person name="Ishii H."/>
            <person name="Satoh N."/>
            <person name="Nishiyama T."/>
            <person name="Hasebe M."/>
            <person name="Maruyama T."/>
            <person name="Minagawa J."/>
            <person name="Obokata J."/>
            <person name="Shigenobu S."/>
        </authorList>
    </citation>
    <scope>NUCLEOTIDE SEQUENCE [LARGE SCALE GENOMIC DNA]</scope>
</reference>
<organism evidence="6 7">
    <name type="scientific">Plakobranchus ocellatus</name>
    <dbReference type="NCBI Taxonomy" id="259542"/>
    <lineage>
        <taxon>Eukaryota</taxon>
        <taxon>Metazoa</taxon>
        <taxon>Spiralia</taxon>
        <taxon>Lophotrochozoa</taxon>
        <taxon>Mollusca</taxon>
        <taxon>Gastropoda</taxon>
        <taxon>Heterobranchia</taxon>
        <taxon>Euthyneura</taxon>
        <taxon>Panpulmonata</taxon>
        <taxon>Sacoglossa</taxon>
        <taxon>Placobranchoidea</taxon>
        <taxon>Plakobranchidae</taxon>
        <taxon>Plakobranchus</taxon>
    </lineage>
</organism>
<feature type="transmembrane region" description="Helical" evidence="4">
    <location>
        <begin position="458"/>
        <end position="485"/>
    </location>
</feature>
<dbReference type="Pfam" id="PF16755">
    <property type="entry name" value="Beta-prop_NUP159_NUP214"/>
    <property type="match status" value="1"/>
</dbReference>
<dbReference type="InterPro" id="IPR001680">
    <property type="entry name" value="WD40_rpt"/>
</dbReference>
<keyword evidence="4" id="KW-0812">Transmembrane</keyword>
<name>A0AAV4AMG2_9GAST</name>
<dbReference type="GO" id="GO:0005643">
    <property type="term" value="C:nuclear pore"/>
    <property type="evidence" value="ECO:0007669"/>
    <property type="project" value="TreeGrafter"/>
</dbReference>
<keyword evidence="3" id="KW-0539">Nucleus</keyword>
<evidence type="ECO:0000256" key="3">
    <source>
        <dbReference type="ARBA" id="ARBA00023242"/>
    </source>
</evidence>